<dbReference type="Pfam" id="PF00534">
    <property type="entry name" value="Glycos_transf_1"/>
    <property type="match status" value="1"/>
</dbReference>
<proteinExistence type="predicted"/>
<dbReference type="RefSeq" id="WP_267993257.1">
    <property type="nucleotide sequence ID" value="NZ_JAPJZI010000002.1"/>
</dbReference>
<name>A0A9X3UN63_9HYPH</name>
<dbReference type="Proteomes" id="UP001151234">
    <property type="component" value="Unassembled WGS sequence"/>
</dbReference>
<dbReference type="PANTHER" id="PTHR45947:SF3">
    <property type="entry name" value="SULFOQUINOVOSYL TRANSFERASE SQD2"/>
    <property type="match status" value="1"/>
</dbReference>
<dbReference type="InterPro" id="IPR028098">
    <property type="entry name" value="Glyco_trans_4-like_N"/>
</dbReference>
<feature type="domain" description="Glycosyl transferase family 1" evidence="1">
    <location>
        <begin position="171"/>
        <end position="333"/>
    </location>
</feature>
<keyword evidence="4" id="KW-1185">Reference proteome</keyword>
<dbReference type="Pfam" id="PF13439">
    <property type="entry name" value="Glyco_transf_4"/>
    <property type="match status" value="1"/>
</dbReference>
<evidence type="ECO:0000313" key="3">
    <source>
        <dbReference type="EMBL" id="MDA5401265.1"/>
    </source>
</evidence>
<gene>
    <name evidence="3" type="ORF">OQ273_22015</name>
</gene>
<organism evidence="3 4">
    <name type="scientific">Hoeflea prorocentri</name>
    <dbReference type="NCBI Taxonomy" id="1922333"/>
    <lineage>
        <taxon>Bacteria</taxon>
        <taxon>Pseudomonadati</taxon>
        <taxon>Pseudomonadota</taxon>
        <taxon>Alphaproteobacteria</taxon>
        <taxon>Hyphomicrobiales</taxon>
        <taxon>Rhizobiaceae</taxon>
        <taxon>Hoeflea</taxon>
    </lineage>
</organism>
<dbReference type="PANTHER" id="PTHR45947">
    <property type="entry name" value="SULFOQUINOVOSYL TRANSFERASE SQD2"/>
    <property type="match status" value="1"/>
</dbReference>
<dbReference type="InterPro" id="IPR001296">
    <property type="entry name" value="Glyco_trans_1"/>
</dbReference>
<dbReference type="AlphaFoldDB" id="A0A9X3UN63"/>
<protein>
    <submittedName>
        <fullName evidence="3">Glycosyltransferase family 4 protein</fullName>
    </submittedName>
</protein>
<dbReference type="SUPFAM" id="SSF53756">
    <property type="entry name" value="UDP-Glycosyltransferase/glycogen phosphorylase"/>
    <property type="match status" value="1"/>
</dbReference>
<feature type="domain" description="Glycosyltransferase subfamily 4-like N-terminal" evidence="2">
    <location>
        <begin position="13"/>
        <end position="152"/>
    </location>
</feature>
<accession>A0A9X3UN63</accession>
<dbReference type="CDD" id="cd03801">
    <property type="entry name" value="GT4_PimA-like"/>
    <property type="match status" value="1"/>
</dbReference>
<evidence type="ECO:0000313" key="4">
    <source>
        <dbReference type="Proteomes" id="UP001151234"/>
    </source>
</evidence>
<sequence>MKIAHIVSHWERNGVTSSCHSLIAAQLQRGHEVHLVHRSGAWLSLQDFPTPLTALGSSLETRPAEIRRIGYDIRDRGCDVIHCHGSRANKYGMVFRIAANAAVVTTAHSRNVQIPFAFFKAVIAPSHQTAAFHTRFNLVARSKIHVIPNFVPISPQPPDRTRAKTALRTLLGLPPDAFTIGMVGSVGPRKNQTDGLRILRELVAIDPRVKLVVVGSLHHAKRLEGWETLLNDPQIEANVVLTGHRDDAPSMIGGFDVLLSTSKKEEGPVVVLEAMSQTVPVVSYLTGQVPDLIRSGTDGFAVAVGDWQSARDAIGALLKEPGLAETVGLSGRQRLQEKCGENAVLAEIERVYERVTDTSRTASSRP</sequence>
<evidence type="ECO:0000259" key="2">
    <source>
        <dbReference type="Pfam" id="PF13439"/>
    </source>
</evidence>
<comment type="caution">
    <text evidence="3">The sequence shown here is derived from an EMBL/GenBank/DDBJ whole genome shotgun (WGS) entry which is preliminary data.</text>
</comment>
<evidence type="ECO:0000259" key="1">
    <source>
        <dbReference type="Pfam" id="PF00534"/>
    </source>
</evidence>
<dbReference type="EMBL" id="JAPJZI010000002">
    <property type="protein sequence ID" value="MDA5401265.1"/>
    <property type="molecule type" value="Genomic_DNA"/>
</dbReference>
<dbReference type="InterPro" id="IPR050194">
    <property type="entry name" value="Glycosyltransferase_grp1"/>
</dbReference>
<dbReference type="Gene3D" id="3.40.50.2000">
    <property type="entry name" value="Glycogen Phosphorylase B"/>
    <property type="match status" value="2"/>
</dbReference>
<reference evidence="3" key="1">
    <citation type="submission" date="2022-11" db="EMBL/GenBank/DDBJ databases">
        <title>Draft genome sequence of Hoeflea poritis E7-10 and Hoeflea prorocentri PM5-8, separated from scleractinian coral Porites lutea and marine dinoflagellate.</title>
        <authorList>
            <person name="Zhang G."/>
            <person name="Wei Q."/>
            <person name="Cai L."/>
        </authorList>
    </citation>
    <scope>NUCLEOTIDE SEQUENCE</scope>
    <source>
        <strain evidence="3">PM5-8</strain>
    </source>
</reference>
<dbReference type="GO" id="GO:0016758">
    <property type="term" value="F:hexosyltransferase activity"/>
    <property type="evidence" value="ECO:0007669"/>
    <property type="project" value="TreeGrafter"/>
</dbReference>